<keyword evidence="2" id="KW-1185">Reference proteome</keyword>
<gene>
    <name evidence="1" type="ORF">PCAMFM013_S018g000108</name>
</gene>
<sequence>MACYATFAHSFQAIPSSPAQTCYTFAGCILACDHSVQDPPSPRPFPPNPPPSPA</sequence>
<evidence type="ECO:0000313" key="2">
    <source>
        <dbReference type="Proteomes" id="UP000053732"/>
    </source>
</evidence>
<evidence type="ECO:0000313" key="1">
    <source>
        <dbReference type="EMBL" id="CRL26415.1"/>
    </source>
</evidence>
<dbReference type="EMBL" id="HG793151">
    <property type="protein sequence ID" value="CRL26415.1"/>
    <property type="molecule type" value="Genomic_DNA"/>
</dbReference>
<name>A0A0G4PJ33_PENC3</name>
<dbReference type="AlphaFoldDB" id="A0A0G4PJ33"/>
<protein>
    <submittedName>
        <fullName evidence="1">Str. FM013</fullName>
    </submittedName>
</protein>
<reference evidence="1 2" key="1">
    <citation type="journal article" date="2014" name="Nat. Commun.">
        <title>Multiple recent horizontal transfers of a large genomic region in cheese making fungi.</title>
        <authorList>
            <person name="Cheeseman K."/>
            <person name="Ropars J."/>
            <person name="Renault P."/>
            <person name="Dupont J."/>
            <person name="Gouzy J."/>
            <person name="Branca A."/>
            <person name="Abraham A.L."/>
            <person name="Ceppi M."/>
            <person name="Conseiller E."/>
            <person name="Debuchy R."/>
            <person name="Malagnac F."/>
            <person name="Goarin A."/>
            <person name="Silar P."/>
            <person name="Lacoste S."/>
            <person name="Sallet E."/>
            <person name="Bensimon A."/>
            <person name="Giraud T."/>
            <person name="Brygoo Y."/>
        </authorList>
    </citation>
    <scope>NUCLEOTIDE SEQUENCE [LARGE SCALE GENOMIC DNA]</scope>
    <source>
        <strain evidence="2">FM 013</strain>
    </source>
</reference>
<dbReference type="Proteomes" id="UP000053732">
    <property type="component" value="Unassembled WGS sequence"/>
</dbReference>
<organism evidence="1 2">
    <name type="scientific">Penicillium camemberti (strain FM 013)</name>
    <dbReference type="NCBI Taxonomy" id="1429867"/>
    <lineage>
        <taxon>Eukaryota</taxon>
        <taxon>Fungi</taxon>
        <taxon>Dikarya</taxon>
        <taxon>Ascomycota</taxon>
        <taxon>Pezizomycotina</taxon>
        <taxon>Eurotiomycetes</taxon>
        <taxon>Eurotiomycetidae</taxon>
        <taxon>Eurotiales</taxon>
        <taxon>Aspergillaceae</taxon>
        <taxon>Penicillium</taxon>
    </lineage>
</organism>
<proteinExistence type="predicted"/>
<accession>A0A0G4PJ33</accession>